<dbReference type="OrthoDB" id="672422at2759"/>
<keyword evidence="7" id="KW-1185">Reference proteome</keyword>
<dbReference type="Pfam" id="PF07333">
    <property type="entry name" value="SLR1-BP"/>
    <property type="match status" value="1"/>
</dbReference>
<keyword evidence="3" id="KW-0295">Fungicide</keyword>
<feature type="signal peptide" evidence="5">
    <location>
        <begin position="1"/>
        <end position="26"/>
    </location>
</feature>
<dbReference type="Proteomes" id="UP000324897">
    <property type="component" value="Chromosome 1"/>
</dbReference>
<evidence type="ECO:0000313" key="6">
    <source>
        <dbReference type="EMBL" id="TVU28765.1"/>
    </source>
</evidence>
<comment type="caution">
    <text evidence="6">The sequence shown here is derived from an EMBL/GenBank/DDBJ whole genome shotgun (WGS) entry which is preliminary data.</text>
</comment>
<keyword evidence="4" id="KW-0611">Plant defense</keyword>
<dbReference type="AlphaFoldDB" id="A0A5J9UYS4"/>
<sequence length="84" mass="9108">MRTYHGALLVIVALVVLASGICTATAASVDEFPPEYACAKILYPGECDRKACHDNCFGHYRGDGLCVRAGCQCRYKCKPPPLDI</sequence>
<accession>A0A5J9UYS4</accession>
<proteinExistence type="inferred from homology"/>
<evidence type="ECO:0000256" key="4">
    <source>
        <dbReference type="ARBA" id="ARBA00022821"/>
    </source>
</evidence>
<feature type="chain" id="PRO_5023806489" description="Knottin scorpion toxin-like domain-containing protein" evidence="5">
    <location>
        <begin position="27"/>
        <end position="84"/>
    </location>
</feature>
<comment type="similarity">
    <text evidence="1">Belongs to the DEFL family.</text>
</comment>
<dbReference type="PANTHER" id="PTHR33830">
    <property type="entry name" value="DEFENSIN-LIKE PROTEIN 184-RELATED"/>
    <property type="match status" value="1"/>
</dbReference>
<dbReference type="InterPro" id="IPR010851">
    <property type="entry name" value="DEFL"/>
</dbReference>
<keyword evidence="2" id="KW-0929">Antimicrobial</keyword>
<keyword evidence="5" id="KW-0732">Signal</keyword>
<evidence type="ECO:0000256" key="2">
    <source>
        <dbReference type="ARBA" id="ARBA00022529"/>
    </source>
</evidence>
<evidence type="ECO:0000256" key="3">
    <source>
        <dbReference type="ARBA" id="ARBA00022577"/>
    </source>
</evidence>
<dbReference type="GO" id="GO:0050832">
    <property type="term" value="P:defense response to fungus"/>
    <property type="evidence" value="ECO:0007669"/>
    <property type="project" value="UniProtKB-KW"/>
</dbReference>
<evidence type="ECO:0000313" key="7">
    <source>
        <dbReference type="Proteomes" id="UP000324897"/>
    </source>
</evidence>
<dbReference type="Gramene" id="TVU28765">
    <property type="protein sequence ID" value="TVU28765"/>
    <property type="gene ID" value="EJB05_20298"/>
</dbReference>
<evidence type="ECO:0008006" key="8">
    <source>
        <dbReference type="Google" id="ProtNLM"/>
    </source>
</evidence>
<reference evidence="6 7" key="1">
    <citation type="journal article" date="2019" name="Sci. Rep.">
        <title>A high-quality genome of Eragrostis curvula grass provides insights into Poaceae evolution and supports new strategies to enhance forage quality.</title>
        <authorList>
            <person name="Carballo J."/>
            <person name="Santos B.A.C.M."/>
            <person name="Zappacosta D."/>
            <person name="Garbus I."/>
            <person name="Selva J.P."/>
            <person name="Gallo C.A."/>
            <person name="Diaz A."/>
            <person name="Albertini E."/>
            <person name="Caccamo M."/>
            <person name="Echenique V."/>
        </authorList>
    </citation>
    <scope>NUCLEOTIDE SEQUENCE [LARGE SCALE GENOMIC DNA]</scope>
    <source>
        <strain evidence="7">cv. Victoria</strain>
        <tissue evidence="6">Leaf</tissue>
    </source>
</reference>
<name>A0A5J9UYS4_9POAL</name>
<dbReference type="GO" id="GO:0031640">
    <property type="term" value="P:killing of cells of another organism"/>
    <property type="evidence" value="ECO:0007669"/>
    <property type="project" value="UniProtKB-KW"/>
</dbReference>
<dbReference type="EMBL" id="RWGY01000011">
    <property type="protein sequence ID" value="TVU28765.1"/>
    <property type="molecule type" value="Genomic_DNA"/>
</dbReference>
<protein>
    <recommendedName>
        <fullName evidence="8">Knottin scorpion toxin-like domain-containing protein</fullName>
    </recommendedName>
</protein>
<gene>
    <name evidence="6" type="ORF">EJB05_20298</name>
</gene>
<evidence type="ECO:0000256" key="5">
    <source>
        <dbReference type="SAM" id="SignalP"/>
    </source>
</evidence>
<evidence type="ECO:0000256" key="1">
    <source>
        <dbReference type="ARBA" id="ARBA00006722"/>
    </source>
</evidence>
<organism evidence="6 7">
    <name type="scientific">Eragrostis curvula</name>
    <name type="common">weeping love grass</name>
    <dbReference type="NCBI Taxonomy" id="38414"/>
    <lineage>
        <taxon>Eukaryota</taxon>
        <taxon>Viridiplantae</taxon>
        <taxon>Streptophyta</taxon>
        <taxon>Embryophyta</taxon>
        <taxon>Tracheophyta</taxon>
        <taxon>Spermatophyta</taxon>
        <taxon>Magnoliopsida</taxon>
        <taxon>Liliopsida</taxon>
        <taxon>Poales</taxon>
        <taxon>Poaceae</taxon>
        <taxon>PACMAD clade</taxon>
        <taxon>Chloridoideae</taxon>
        <taxon>Eragrostideae</taxon>
        <taxon>Eragrostidinae</taxon>
        <taxon>Eragrostis</taxon>
    </lineage>
</organism>